<dbReference type="GO" id="GO:0016020">
    <property type="term" value="C:membrane"/>
    <property type="evidence" value="ECO:0007669"/>
    <property type="project" value="UniProtKB-SubCell"/>
</dbReference>
<keyword evidence="11 17" id="KW-1133">Transmembrane helix</keyword>
<comment type="similarity">
    <text evidence="5 16">Belongs to the CDS family.</text>
</comment>
<comment type="caution">
    <text evidence="18">The sequence shown here is derived from an EMBL/GenBank/DDBJ whole genome shotgun (WGS) entry which is preliminary data.</text>
</comment>
<keyword evidence="7" id="KW-0444">Lipid biosynthesis</keyword>
<keyword evidence="13 17" id="KW-0472">Membrane</keyword>
<sequence>MSSTSSSSMATPSNCGKIDARRATNTSQLLSISVASSACNCHFRPCPSKTLVSCLSSTKLGLNFFDAPNGRGYLQINDGRFRIRYKSPNILARTLLAKTDANLIDDEDPVEVIKDHGSSKTDADLEKQQKSSQLSKRVVFGLGIGITAGGVVLTGGWVFSVAVAAAVFAGSREYFELVRSHGIASGMTPPPLYVSRACSVICALMPLITLYKGQIDVSVASAAFVVAMALLLQRGNPRFSQLSSTIFGLFYCGYLPSFWVKLRCRLLAPALNTGVGATWPILLGGQAHWTVGLVATLISISSIIAADTFAFVGGKAFGRIPLTSISPKKTWEGAIAGLAGCIATSVLLSKIFSWPTSNLSAIGFGLLNFFASLFGDLLESMIKRDAGVKDSGSLIPGHGGILDRVDSYIFTGALAYAFVRNLLPLYGV</sequence>
<keyword evidence="19" id="KW-1185">Reference proteome</keyword>
<evidence type="ECO:0000256" key="12">
    <source>
        <dbReference type="ARBA" id="ARBA00023098"/>
    </source>
</evidence>
<feature type="transmembrane region" description="Helical" evidence="17">
    <location>
        <begin position="239"/>
        <end position="259"/>
    </location>
</feature>
<evidence type="ECO:0000256" key="17">
    <source>
        <dbReference type="SAM" id="Phobius"/>
    </source>
</evidence>
<comment type="pathway">
    <text evidence="4">Lipid metabolism.</text>
</comment>
<comment type="subcellular location">
    <subcellularLocation>
        <location evidence="2">Membrane</location>
        <topology evidence="2">Multi-pass membrane protein</topology>
    </subcellularLocation>
</comment>
<evidence type="ECO:0000256" key="8">
    <source>
        <dbReference type="ARBA" id="ARBA00022679"/>
    </source>
</evidence>
<comment type="pathway">
    <text evidence="3 16">Phospholipid metabolism; CDP-diacylglycerol biosynthesis; CDP-diacylglycerol from sn-glycerol 3-phosphate: step 3/3.</text>
</comment>
<dbReference type="PROSITE" id="PS01315">
    <property type="entry name" value="CDS"/>
    <property type="match status" value="1"/>
</dbReference>
<protein>
    <recommendedName>
        <fullName evidence="6 16">Phosphatidate cytidylyltransferase</fullName>
        <ecNumber evidence="6 16">2.7.7.41</ecNumber>
    </recommendedName>
</protein>
<dbReference type="AlphaFoldDB" id="A0AAP0CG95"/>
<proteinExistence type="inferred from homology"/>
<gene>
    <name evidence="18" type="ORF">SSX86_027359</name>
</gene>
<feature type="transmembrane region" description="Helical" evidence="17">
    <location>
        <begin position="215"/>
        <end position="233"/>
    </location>
</feature>
<dbReference type="EMBL" id="JBCNJP010000025">
    <property type="protein sequence ID" value="KAK9056269.1"/>
    <property type="molecule type" value="Genomic_DNA"/>
</dbReference>
<evidence type="ECO:0000313" key="18">
    <source>
        <dbReference type="EMBL" id="KAK9056269.1"/>
    </source>
</evidence>
<evidence type="ECO:0000256" key="13">
    <source>
        <dbReference type="ARBA" id="ARBA00023136"/>
    </source>
</evidence>
<evidence type="ECO:0000256" key="15">
    <source>
        <dbReference type="ARBA" id="ARBA00023264"/>
    </source>
</evidence>
<evidence type="ECO:0000256" key="6">
    <source>
        <dbReference type="ARBA" id="ARBA00012487"/>
    </source>
</evidence>
<dbReference type="Pfam" id="PF01148">
    <property type="entry name" value="CTP_transf_1"/>
    <property type="match status" value="1"/>
</dbReference>
<evidence type="ECO:0000256" key="7">
    <source>
        <dbReference type="ARBA" id="ARBA00022516"/>
    </source>
</evidence>
<keyword evidence="12" id="KW-0443">Lipid metabolism</keyword>
<evidence type="ECO:0000256" key="10">
    <source>
        <dbReference type="ARBA" id="ARBA00022695"/>
    </source>
</evidence>
<evidence type="ECO:0000256" key="3">
    <source>
        <dbReference type="ARBA" id="ARBA00005119"/>
    </source>
</evidence>
<dbReference type="EC" id="2.7.7.41" evidence="6 16"/>
<evidence type="ECO:0000256" key="16">
    <source>
        <dbReference type="RuleBase" id="RU003938"/>
    </source>
</evidence>
<evidence type="ECO:0000256" key="2">
    <source>
        <dbReference type="ARBA" id="ARBA00004141"/>
    </source>
</evidence>
<feature type="transmembrane region" description="Helical" evidence="17">
    <location>
        <begin position="333"/>
        <end position="353"/>
    </location>
</feature>
<accession>A0AAP0CG95</accession>
<keyword evidence="14" id="KW-0594">Phospholipid biosynthesis</keyword>
<name>A0AAP0CG95_9ASTR</name>
<evidence type="ECO:0000256" key="5">
    <source>
        <dbReference type="ARBA" id="ARBA00010185"/>
    </source>
</evidence>
<dbReference type="PANTHER" id="PTHR47101">
    <property type="entry name" value="PHOSPHATIDATE CYTIDYLYLTRANSFERASE 5, CHLOROPLASTIC"/>
    <property type="match status" value="1"/>
</dbReference>
<dbReference type="InterPro" id="IPR000374">
    <property type="entry name" value="PC_trans"/>
</dbReference>
<reference evidence="18 19" key="1">
    <citation type="submission" date="2024-04" db="EMBL/GenBank/DDBJ databases">
        <title>The reference genome of an endangered Asteraceae, Deinandra increscens subsp. villosa, native to the Central Coast of California.</title>
        <authorList>
            <person name="Guilliams M."/>
            <person name="Hasenstab-Lehman K."/>
            <person name="Meyer R."/>
            <person name="Mcevoy S."/>
        </authorList>
    </citation>
    <scope>NUCLEOTIDE SEQUENCE [LARGE SCALE GENOMIC DNA]</scope>
    <source>
        <tissue evidence="18">Leaf</tissue>
    </source>
</reference>
<keyword evidence="8 16" id="KW-0808">Transferase</keyword>
<keyword evidence="10 16" id="KW-0548">Nucleotidyltransferase</keyword>
<evidence type="ECO:0000256" key="4">
    <source>
        <dbReference type="ARBA" id="ARBA00005189"/>
    </source>
</evidence>
<organism evidence="18 19">
    <name type="scientific">Deinandra increscens subsp. villosa</name>
    <dbReference type="NCBI Taxonomy" id="3103831"/>
    <lineage>
        <taxon>Eukaryota</taxon>
        <taxon>Viridiplantae</taxon>
        <taxon>Streptophyta</taxon>
        <taxon>Embryophyta</taxon>
        <taxon>Tracheophyta</taxon>
        <taxon>Spermatophyta</taxon>
        <taxon>Magnoliopsida</taxon>
        <taxon>eudicotyledons</taxon>
        <taxon>Gunneridae</taxon>
        <taxon>Pentapetalae</taxon>
        <taxon>asterids</taxon>
        <taxon>campanulids</taxon>
        <taxon>Asterales</taxon>
        <taxon>Asteraceae</taxon>
        <taxon>Asteroideae</taxon>
        <taxon>Heliantheae alliance</taxon>
        <taxon>Madieae</taxon>
        <taxon>Madiinae</taxon>
        <taxon>Deinandra</taxon>
    </lineage>
</organism>
<keyword evidence="15" id="KW-1208">Phospholipid metabolism</keyword>
<dbReference type="GO" id="GO:0004605">
    <property type="term" value="F:phosphatidate cytidylyltransferase activity"/>
    <property type="evidence" value="ECO:0007669"/>
    <property type="project" value="UniProtKB-EC"/>
</dbReference>
<evidence type="ECO:0000256" key="11">
    <source>
        <dbReference type="ARBA" id="ARBA00022989"/>
    </source>
</evidence>
<feature type="transmembrane region" description="Helical" evidence="17">
    <location>
        <begin position="359"/>
        <end position="378"/>
    </location>
</feature>
<evidence type="ECO:0000256" key="9">
    <source>
        <dbReference type="ARBA" id="ARBA00022692"/>
    </source>
</evidence>
<feature type="transmembrane region" description="Helical" evidence="17">
    <location>
        <begin position="138"/>
        <end position="170"/>
    </location>
</feature>
<keyword evidence="9 16" id="KW-0812">Transmembrane</keyword>
<evidence type="ECO:0000313" key="19">
    <source>
        <dbReference type="Proteomes" id="UP001408789"/>
    </source>
</evidence>
<feature type="transmembrane region" description="Helical" evidence="17">
    <location>
        <begin position="289"/>
        <end position="312"/>
    </location>
</feature>
<comment type="catalytic activity">
    <reaction evidence="1 16">
        <text>a 1,2-diacyl-sn-glycero-3-phosphate + CTP + H(+) = a CDP-1,2-diacyl-sn-glycerol + diphosphate</text>
        <dbReference type="Rhea" id="RHEA:16229"/>
        <dbReference type="ChEBI" id="CHEBI:15378"/>
        <dbReference type="ChEBI" id="CHEBI:33019"/>
        <dbReference type="ChEBI" id="CHEBI:37563"/>
        <dbReference type="ChEBI" id="CHEBI:58332"/>
        <dbReference type="ChEBI" id="CHEBI:58608"/>
        <dbReference type="EC" id="2.7.7.41"/>
    </reaction>
</comment>
<evidence type="ECO:0000256" key="14">
    <source>
        <dbReference type="ARBA" id="ARBA00023209"/>
    </source>
</evidence>
<dbReference type="GO" id="GO:0008654">
    <property type="term" value="P:phospholipid biosynthetic process"/>
    <property type="evidence" value="ECO:0007669"/>
    <property type="project" value="UniProtKB-KW"/>
</dbReference>
<dbReference type="Proteomes" id="UP001408789">
    <property type="component" value="Unassembled WGS sequence"/>
</dbReference>
<evidence type="ECO:0000256" key="1">
    <source>
        <dbReference type="ARBA" id="ARBA00001698"/>
    </source>
</evidence>
<dbReference type="PANTHER" id="PTHR47101:SF1">
    <property type="entry name" value="PHOSPHATIDATE CYTIDYLYLTRANSFERASE 4, CHLOROPLASTIC"/>
    <property type="match status" value="1"/>
</dbReference>